<protein>
    <submittedName>
        <fullName evidence="1">Addiction module toxin RelE</fullName>
    </submittedName>
</protein>
<dbReference type="Pfam" id="PF06296">
    <property type="entry name" value="RelE"/>
    <property type="match status" value="1"/>
</dbReference>
<dbReference type="AlphaFoldDB" id="A0A5C4RY04"/>
<dbReference type="Proteomes" id="UP000309544">
    <property type="component" value="Unassembled WGS sequence"/>
</dbReference>
<reference evidence="1 2" key="1">
    <citation type="submission" date="2019-05" db="EMBL/GenBank/DDBJ databases">
        <title>Draft Whole-Genome sequence of the green sulfur bacterium Prosthecochloris vibrioformis DSM 260.</title>
        <authorList>
            <person name="Meyer T.E."/>
            <person name="Kyndt J.A."/>
        </authorList>
    </citation>
    <scope>NUCLEOTIDE SEQUENCE [LARGE SCALE GENOMIC DNA]</scope>
    <source>
        <strain evidence="1 2">DSM 260</strain>
    </source>
</reference>
<dbReference type="PIRSF" id="PIRSF039032">
    <property type="entry name" value="HigB-2"/>
    <property type="match status" value="1"/>
</dbReference>
<evidence type="ECO:0000313" key="1">
    <source>
        <dbReference type="EMBL" id="TNJ35895.1"/>
    </source>
</evidence>
<comment type="caution">
    <text evidence="1">The sequence shown here is derived from an EMBL/GenBank/DDBJ whole genome shotgun (WGS) entry which is preliminary data.</text>
</comment>
<dbReference type="EMBL" id="VDCI01000010">
    <property type="protein sequence ID" value="TNJ35895.1"/>
    <property type="molecule type" value="Genomic_DNA"/>
</dbReference>
<sequence length="121" mass="13019">MQVVIETPDYLSDAKAAGLSEEERKAIVDFIAANPDAGVAMKGAGGARKIRFAGRGKGKSGGYRVITFFAGTDIPVFLLAIFSKGEKANLSQSERNELRGILGEIAEIYREGAKQNVRSRK</sequence>
<name>A0A5C4RY04_PROVB</name>
<organism evidence="1 2">
    <name type="scientific">Prosthecochloris vibrioformis</name>
    <name type="common">Chlorobium vibrioforme</name>
    <dbReference type="NCBI Taxonomy" id="1098"/>
    <lineage>
        <taxon>Bacteria</taxon>
        <taxon>Pseudomonadati</taxon>
        <taxon>Chlorobiota</taxon>
        <taxon>Chlorobiia</taxon>
        <taxon>Chlorobiales</taxon>
        <taxon>Chlorobiaceae</taxon>
        <taxon>Prosthecochloris</taxon>
    </lineage>
</organism>
<accession>A0A5C4RY04</accession>
<keyword evidence="2" id="KW-1185">Reference proteome</keyword>
<evidence type="ECO:0000313" key="2">
    <source>
        <dbReference type="Proteomes" id="UP000309544"/>
    </source>
</evidence>
<dbReference type="InterPro" id="IPR009387">
    <property type="entry name" value="HigB-2"/>
</dbReference>
<proteinExistence type="predicted"/>
<gene>
    <name evidence="1" type="ORF">FGF68_09450</name>
</gene>
<dbReference type="RefSeq" id="WP_139626846.1">
    <property type="nucleotide sequence ID" value="NZ_VDCI01000010.1"/>
</dbReference>